<organism evidence="2 3">
    <name type="scientific">Elysia chlorotica</name>
    <name type="common">Eastern emerald elysia</name>
    <name type="synonym">Sea slug</name>
    <dbReference type="NCBI Taxonomy" id="188477"/>
    <lineage>
        <taxon>Eukaryota</taxon>
        <taxon>Metazoa</taxon>
        <taxon>Spiralia</taxon>
        <taxon>Lophotrochozoa</taxon>
        <taxon>Mollusca</taxon>
        <taxon>Gastropoda</taxon>
        <taxon>Heterobranchia</taxon>
        <taxon>Euthyneura</taxon>
        <taxon>Panpulmonata</taxon>
        <taxon>Sacoglossa</taxon>
        <taxon>Placobranchoidea</taxon>
        <taxon>Plakobranchidae</taxon>
        <taxon>Elysia</taxon>
    </lineage>
</organism>
<reference evidence="2 3" key="1">
    <citation type="submission" date="2019-01" db="EMBL/GenBank/DDBJ databases">
        <title>A draft genome assembly of the solar-powered sea slug Elysia chlorotica.</title>
        <authorList>
            <person name="Cai H."/>
            <person name="Li Q."/>
            <person name="Fang X."/>
            <person name="Li J."/>
            <person name="Curtis N.E."/>
            <person name="Altenburger A."/>
            <person name="Shibata T."/>
            <person name="Feng M."/>
            <person name="Maeda T."/>
            <person name="Schwartz J.A."/>
            <person name="Shigenobu S."/>
            <person name="Lundholm N."/>
            <person name="Nishiyama T."/>
            <person name="Yang H."/>
            <person name="Hasebe M."/>
            <person name="Li S."/>
            <person name="Pierce S.K."/>
            <person name="Wang J."/>
        </authorList>
    </citation>
    <scope>NUCLEOTIDE SEQUENCE [LARGE SCALE GENOMIC DNA]</scope>
    <source>
        <strain evidence="2">EC2010</strain>
        <tissue evidence="2">Whole organism of an adult</tissue>
    </source>
</reference>
<evidence type="ECO:0000313" key="3">
    <source>
        <dbReference type="Proteomes" id="UP000271974"/>
    </source>
</evidence>
<keyword evidence="1" id="KW-0472">Membrane</keyword>
<dbReference type="AlphaFoldDB" id="A0A433TYW7"/>
<keyword evidence="3" id="KW-1185">Reference proteome</keyword>
<dbReference type="EMBL" id="RQTK01000128">
    <property type="protein sequence ID" value="RUS86776.1"/>
    <property type="molecule type" value="Genomic_DNA"/>
</dbReference>
<sequence length="209" mass="23992">MRIRRPTTSRKLAHRCTYGPRYQILCDHGLAWTEVNSVTGRQKAQASHWFFVCLFVVFALRPIVANTGWDREGPSFTDFKVELRQPCERGYPRWQAFVFYQFNPRKGKRGSLWVTVDHCGVPDAWKRRLSEQRRSYLFIDPRLFGDSVGLFGDSRSEVSGCSETVGVKCQAVRRQSELSVRLFGDSRSEVSGCSETVGVKCQAVRRQSE</sequence>
<accession>A0A433TYW7</accession>
<evidence type="ECO:0000256" key="1">
    <source>
        <dbReference type="SAM" id="Phobius"/>
    </source>
</evidence>
<evidence type="ECO:0000313" key="2">
    <source>
        <dbReference type="EMBL" id="RUS86776.1"/>
    </source>
</evidence>
<protein>
    <submittedName>
        <fullName evidence="2">Uncharacterized protein</fullName>
    </submittedName>
</protein>
<dbReference type="Proteomes" id="UP000271974">
    <property type="component" value="Unassembled WGS sequence"/>
</dbReference>
<keyword evidence="1" id="KW-0812">Transmembrane</keyword>
<keyword evidence="1" id="KW-1133">Transmembrane helix</keyword>
<comment type="caution">
    <text evidence="2">The sequence shown here is derived from an EMBL/GenBank/DDBJ whole genome shotgun (WGS) entry which is preliminary data.</text>
</comment>
<feature type="transmembrane region" description="Helical" evidence="1">
    <location>
        <begin position="49"/>
        <end position="69"/>
    </location>
</feature>
<proteinExistence type="predicted"/>
<gene>
    <name evidence="2" type="ORF">EGW08_005436</name>
</gene>
<name>A0A433TYW7_ELYCH</name>